<evidence type="ECO:0000313" key="1">
    <source>
        <dbReference type="EMBL" id="KAJ9128331.1"/>
    </source>
</evidence>
<reference evidence="1" key="1">
    <citation type="submission" date="2023-04" db="EMBL/GenBank/DDBJ databases">
        <title>Draft Genome sequencing of Naganishia species isolated from polar environments using Oxford Nanopore Technology.</title>
        <authorList>
            <person name="Leo P."/>
            <person name="Venkateswaran K."/>
        </authorList>
    </citation>
    <scope>NUCLEOTIDE SEQUENCE</scope>
    <source>
        <strain evidence="1">DBVPG 5303</strain>
    </source>
</reference>
<evidence type="ECO:0000313" key="2">
    <source>
        <dbReference type="Proteomes" id="UP001234202"/>
    </source>
</evidence>
<gene>
    <name evidence="1" type="ORF">QFC24_000624</name>
</gene>
<name>A0ACC2XX87_9TREE</name>
<sequence length="697" mass="75000">MSEHSPLLPAHNDDDGGQDYATLPPRSAPVTRKRGSRATTPATILITFTSLLLPLLLFFALLINSFIPSDEEIAQSNNSALLYDHASTPQVGILNFTSGYTQAWIEVGGRVGIDVDAILGINGAGTGKYGRGQGARWWEALRTWAGRKGIDMVGPLVVVIPEPIVVFPGEMSSTSLSPHHRHNVDVGGKSLFTVSLPTPIGLPLIVPSSNTHLPEHTYHLQLSINYPAHLLGFTHTAWRSGAAHFIVHVPRVIVVPAHTHGLLFRWRRWIRIEQKNLMIPQRVDVPDIPGIPGPDDDLANYIKLESYTFHTATPPNGRTEDGDEAEGTVSKKRLRVSAVASARNPLFDTAVMRTRPITVPLELGFGIFLAANNDSSTMLRGQVDTGSEIGNSSRAKQSQKEGRLVKMAEVVTMPFSLHGQERIRILVEGLVKTGDGTYGANEDDKDGDDGSALSTFLNNYLQGRPNNVTILGLPTFPLDASPDARINMSNPSSGSSVVPPAWMQTLVSENVHAVIPFPAPPNRTNLIRSVTIEQMKISERAGKMRASGVVVVIASLPPDLAGVEVQVADVLPDVLVTDGRFEGEGQEVDPGTPPYPARAFGRIHPPEYLPAISSPSPDDPTALIVRAPLHDVPLDILPGRDKVLSDFVAKLVFKGSAEAGIVGNAAVRVDVVGVGKQVEVRKLPVSGVVNVGRPRVV</sequence>
<dbReference type="EMBL" id="JASBWV010000001">
    <property type="protein sequence ID" value="KAJ9128331.1"/>
    <property type="molecule type" value="Genomic_DNA"/>
</dbReference>
<keyword evidence="2" id="KW-1185">Reference proteome</keyword>
<proteinExistence type="predicted"/>
<organism evidence="1 2">
    <name type="scientific">Naganishia onofrii</name>
    <dbReference type="NCBI Taxonomy" id="1851511"/>
    <lineage>
        <taxon>Eukaryota</taxon>
        <taxon>Fungi</taxon>
        <taxon>Dikarya</taxon>
        <taxon>Basidiomycota</taxon>
        <taxon>Agaricomycotina</taxon>
        <taxon>Tremellomycetes</taxon>
        <taxon>Filobasidiales</taxon>
        <taxon>Filobasidiaceae</taxon>
        <taxon>Naganishia</taxon>
    </lineage>
</organism>
<dbReference type="Proteomes" id="UP001234202">
    <property type="component" value="Unassembled WGS sequence"/>
</dbReference>
<accession>A0ACC2XX87</accession>
<protein>
    <submittedName>
        <fullName evidence="1">Uncharacterized protein</fullName>
    </submittedName>
</protein>
<comment type="caution">
    <text evidence="1">The sequence shown here is derived from an EMBL/GenBank/DDBJ whole genome shotgun (WGS) entry which is preliminary data.</text>
</comment>